<evidence type="ECO:0000313" key="2">
    <source>
        <dbReference type="Proteomes" id="UP000030678"/>
    </source>
</evidence>
<protein>
    <recommendedName>
        <fullName evidence="3">Fucose-specific lectin</fullName>
    </recommendedName>
</protein>
<dbReference type="VEuPathDB" id="FungiDB:G647_07505"/>
<proteinExistence type="predicted"/>
<name>V9D3B8_9EURO</name>
<reference evidence="1 2" key="1">
    <citation type="submission" date="2013-03" db="EMBL/GenBank/DDBJ databases">
        <title>The Genome Sequence of Cladophialophora carrionii CBS 160.54.</title>
        <authorList>
            <consortium name="The Broad Institute Genomics Platform"/>
            <person name="Cuomo C."/>
            <person name="de Hoog S."/>
            <person name="Gorbushina A."/>
            <person name="Walker B."/>
            <person name="Young S.K."/>
            <person name="Zeng Q."/>
            <person name="Gargeya S."/>
            <person name="Fitzgerald M."/>
            <person name="Haas B."/>
            <person name="Abouelleil A."/>
            <person name="Allen A.W."/>
            <person name="Alvarado L."/>
            <person name="Arachchi H.M."/>
            <person name="Berlin A.M."/>
            <person name="Chapman S.B."/>
            <person name="Gainer-Dewar J."/>
            <person name="Goldberg J."/>
            <person name="Griggs A."/>
            <person name="Gujja S."/>
            <person name="Hansen M."/>
            <person name="Howarth C."/>
            <person name="Imamovic A."/>
            <person name="Ireland A."/>
            <person name="Larimer J."/>
            <person name="McCowan C."/>
            <person name="Murphy C."/>
            <person name="Pearson M."/>
            <person name="Poon T.W."/>
            <person name="Priest M."/>
            <person name="Roberts A."/>
            <person name="Saif S."/>
            <person name="Shea T."/>
            <person name="Sisk P."/>
            <person name="Sykes S."/>
            <person name="Wortman J."/>
            <person name="Nusbaum C."/>
            <person name="Birren B."/>
        </authorList>
    </citation>
    <scope>NUCLEOTIDE SEQUENCE [LARGE SCALE GENOMIC DNA]</scope>
    <source>
        <strain evidence="1 2">CBS 160.54</strain>
    </source>
</reference>
<dbReference type="Proteomes" id="UP000030678">
    <property type="component" value="Unassembled WGS sequence"/>
</dbReference>
<gene>
    <name evidence="1" type="ORF">G647_07505</name>
</gene>
<organism evidence="1 2">
    <name type="scientific">Cladophialophora carrionii CBS 160.54</name>
    <dbReference type="NCBI Taxonomy" id="1279043"/>
    <lineage>
        <taxon>Eukaryota</taxon>
        <taxon>Fungi</taxon>
        <taxon>Dikarya</taxon>
        <taxon>Ascomycota</taxon>
        <taxon>Pezizomycotina</taxon>
        <taxon>Eurotiomycetes</taxon>
        <taxon>Chaetothyriomycetidae</taxon>
        <taxon>Chaetothyriales</taxon>
        <taxon>Herpotrichiellaceae</taxon>
        <taxon>Cladophialophora</taxon>
    </lineage>
</organism>
<evidence type="ECO:0000313" key="1">
    <source>
        <dbReference type="EMBL" id="ETI21161.1"/>
    </source>
</evidence>
<dbReference type="EMBL" id="KB822707">
    <property type="protein sequence ID" value="ETI21161.1"/>
    <property type="molecule type" value="Genomic_DNA"/>
</dbReference>
<dbReference type="HOGENOM" id="CLU_1377999_0_0_1"/>
<dbReference type="AlphaFoldDB" id="V9D3B8"/>
<sequence length="200" mass="22232">MSIVPSNLTFLSWGSTAGLVYSDPKTNVVAWLRYTGTELSPTGGGQPDTQQYAVQNAILVGKKTIVEAHPGKVAAFHYLDKVGGQEIYQIRLYYIQKTQPKDDAGEPNQIRQVCYTQSVADFKANKPSEWYRGPKGADTFDVKKFIAAPDSPLTVGFDQGFVRLYYKRPDENKLRVAFTTGSPSPDGNDVWKERVAAEKF</sequence>
<dbReference type="GeneID" id="19985998"/>
<dbReference type="OrthoDB" id="10372313at2759"/>
<evidence type="ECO:0008006" key="3">
    <source>
        <dbReference type="Google" id="ProtNLM"/>
    </source>
</evidence>
<accession>V9D3B8</accession>
<dbReference type="RefSeq" id="XP_008730042.1">
    <property type="nucleotide sequence ID" value="XM_008731820.1"/>
</dbReference>